<dbReference type="Proteomes" id="UP001426770">
    <property type="component" value="Unassembled WGS sequence"/>
</dbReference>
<evidence type="ECO:0000313" key="2">
    <source>
        <dbReference type="Proteomes" id="UP001426770"/>
    </source>
</evidence>
<accession>A0ABP9WIC0</accession>
<protein>
    <submittedName>
        <fullName evidence="1">Uncharacterized protein</fullName>
    </submittedName>
</protein>
<comment type="caution">
    <text evidence="1">The sequence shown here is derived from an EMBL/GenBank/DDBJ whole genome shotgun (WGS) entry which is preliminary data.</text>
</comment>
<sequence length="52" mass="6261">MDNIDQRTTDERLAQAPLPTARELRRRRNVVVQFARFVGTSWTMWRLAQKHH</sequence>
<dbReference type="RefSeq" id="WP_286216589.1">
    <property type="nucleotide sequence ID" value="NZ_AP027736.1"/>
</dbReference>
<keyword evidence="2" id="KW-1185">Reference proteome</keyword>
<dbReference type="EMBL" id="BAABRR010000011">
    <property type="protein sequence ID" value="GAA5519587.1"/>
    <property type="molecule type" value="Genomic_DNA"/>
</dbReference>
<proteinExistence type="predicted"/>
<gene>
    <name evidence="1" type="ORF">Lsed01_02038</name>
</gene>
<evidence type="ECO:0000313" key="1">
    <source>
        <dbReference type="EMBL" id="GAA5519587.1"/>
    </source>
</evidence>
<name>A0ABP9WIC0_9MICO</name>
<organism evidence="1 2">
    <name type="scientific">Demequina sediminis</name>
    <dbReference type="NCBI Taxonomy" id="1930058"/>
    <lineage>
        <taxon>Bacteria</taxon>
        <taxon>Bacillati</taxon>
        <taxon>Actinomycetota</taxon>
        <taxon>Actinomycetes</taxon>
        <taxon>Micrococcales</taxon>
        <taxon>Demequinaceae</taxon>
        <taxon>Demequina</taxon>
    </lineage>
</organism>
<reference evidence="1 2" key="1">
    <citation type="submission" date="2024-02" db="EMBL/GenBank/DDBJ databases">
        <title>Lysinimicrobium sediminis NBRC 112286.</title>
        <authorList>
            <person name="Ichikawa N."/>
            <person name="Katano-Makiyama Y."/>
            <person name="Hidaka K."/>
        </authorList>
    </citation>
    <scope>NUCLEOTIDE SEQUENCE [LARGE SCALE GENOMIC DNA]</scope>
    <source>
        <strain evidence="1 2">NBRC 112286</strain>
    </source>
</reference>